<gene>
    <name evidence="2" type="ORF">CSW08_00745</name>
</gene>
<evidence type="ECO:0000313" key="3">
    <source>
        <dbReference type="Proteomes" id="UP000233435"/>
    </source>
</evidence>
<proteinExistence type="predicted"/>
<feature type="transmembrane region" description="Helical" evidence="1">
    <location>
        <begin position="32"/>
        <end position="53"/>
    </location>
</feature>
<reference evidence="2 3" key="1">
    <citation type="submission" date="2017-12" db="EMBL/GenBank/DDBJ databases">
        <title>Confluentibacter flavum sp. nov., isolated from the saline lake.</title>
        <authorList>
            <person name="Yu L."/>
        </authorList>
    </citation>
    <scope>NUCLEOTIDE SEQUENCE [LARGE SCALE GENOMIC DNA]</scope>
    <source>
        <strain evidence="2 3">3B</strain>
    </source>
</reference>
<feature type="transmembrane region" description="Helical" evidence="1">
    <location>
        <begin position="59"/>
        <end position="79"/>
    </location>
</feature>
<keyword evidence="1" id="KW-0472">Membrane</keyword>
<dbReference type="RefSeq" id="WP_106657999.1">
    <property type="nucleotide sequence ID" value="NZ_PJEO01000004.1"/>
</dbReference>
<keyword evidence="1" id="KW-1133">Transmembrane helix</keyword>
<dbReference type="AlphaFoldDB" id="A0A2N3HPM6"/>
<evidence type="ECO:0000256" key="1">
    <source>
        <dbReference type="SAM" id="Phobius"/>
    </source>
</evidence>
<keyword evidence="1" id="KW-0812">Transmembrane</keyword>
<dbReference type="OrthoDB" id="9985068at2"/>
<keyword evidence="3" id="KW-1185">Reference proteome</keyword>
<dbReference type="Proteomes" id="UP000233435">
    <property type="component" value="Unassembled WGS sequence"/>
</dbReference>
<accession>A0A2N3HPM6</accession>
<name>A0A2N3HPM6_9FLAO</name>
<comment type="caution">
    <text evidence="2">The sequence shown here is derived from an EMBL/GenBank/DDBJ whole genome shotgun (WGS) entry which is preliminary data.</text>
</comment>
<feature type="transmembrane region" description="Helical" evidence="1">
    <location>
        <begin position="6"/>
        <end position="25"/>
    </location>
</feature>
<organism evidence="2 3">
    <name type="scientific">Confluentibacter flavum</name>
    <dbReference type="NCBI Taxonomy" id="1909700"/>
    <lineage>
        <taxon>Bacteria</taxon>
        <taxon>Pseudomonadati</taxon>
        <taxon>Bacteroidota</taxon>
        <taxon>Flavobacteriia</taxon>
        <taxon>Flavobacteriales</taxon>
        <taxon>Flavobacteriaceae</taxon>
        <taxon>Confluentibacter</taxon>
    </lineage>
</organism>
<protein>
    <submittedName>
        <fullName evidence="2">Uncharacterized protein</fullName>
    </submittedName>
</protein>
<sequence length="80" mass="8670">MTNKTGYILGIISALIYVLVIYGIDTNHLLDFLVYLLGALLIPLIIAGFISLFSKNNFGKIFGITCIIIHLLSGIGGLLM</sequence>
<evidence type="ECO:0000313" key="2">
    <source>
        <dbReference type="EMBL" id="PKQ46872.1"/>
    </source>
</evidence>
<dbReference type="EMBL" id="PJEO01000004">
    <property type="protein sequence ID" value="PKQ46872.1"/>
    <property type="molecule type" value="Genomic_DNA"/>
</dbReference>